<sequence length="153" mass="16097">MKKFFAMCALLITSTAVARGDSGWLMVTDAGMRIPMEHVGMLVVADNAMTFSVIRTVGEAVSGVTSVTFSYDPSSSGITEVSATEVGILPDAVSSTVTLMGCRGRQFTVCDMSGRIYISAVIANDSETVDVSALSGGIYVLSVCESSVKFIKR</sequence>
<reference evidence="3" key="1">
    <citation type="submission" date="2016-04" db="EMBL/GenBank/DDBJ databases">
        <title>Complete Genome Sequences of Twelve Strains of a Stable Defined Moderately Diverse Mouse Microbiota 2 (sDMDMm2).</title>
        <authorList>
            <person name="Uchimura Y."/>
            <person name="Wyss M."/>
            <person name="Brugiroux S."/>
            <person name="Limenitakis J.P."/>
            <person name="Stecher B."/>
            <person name="McCoy K.D."/>
            <person name="Macpherson A.J."/>
        </authorList>
    </citation>
    <scope>NUCLEOTIDE SEQUENCE [LARGE SCALE GENOMIC DNA]</scope>
    <source>
        <strain evidence="3">YL27</strain>
    </source>
</reference>
<keyword evidence="1" id="KW-0732">Signal</keyword>
<protein>
    <recommendedName>
        <fullName evidence="4">Secretion system C-terminal sorting domain-containing protein</fullName>
    </recommendedName>
</protein>
<dbReference type="RefSeq" id="WP_068960219.1">
    <property type="nucleotide sequence ID" value="NZ_CAJTAP010000026.1"/>
</dbReference>
<evidence type="ECO:0000313" key="2">
    <source>
        <dbReference type="EMBL" id="ANU62843.1"/>
    </source>
</evidence>
<feature type="chain" id="PRO_5008529318" description="Secretion system C-terminal sorting domain-containing protein" evidence="1">
    <location>
        <begin position="19"/>
        <end position="153"/>
    </location>
</feature>
<evidence type="ECO:0000313" key="3">
    <source>
        <dbReference type="Proteomes" id="UP000186351"/>
    </source>
</evidence>
<dbReference type="Proteomes" id="UP000186351">
    <property type="component" value="Chromosome"/>
</dbReference>
<dbReference type="KEGG" id="pary:A4V02_03305"/>
<dbReference type="OrthoDB" id="9792152at2"/>
<name>A0A1B1S7R6_9BACT</name>
<dbReference type="AlphaFoldDB" id="A0A1B1S7R6"/>
<gene>
    <name evidence="2" type="ORF">A4V02_03305</name>
</gene>
<organism evidence="2 3">
    <name type="scientific">Muribaculum intestinale</name>
    <dbReference type="NCBI Taxonomy" id="1796646"/>
    <lineage>
        <taxon>Bacteria</taxon>
        <taxon>Pseudomonadati</taxon>
        <taxon>Bacteroidota</taxon>
        <taxon>Bacteroidia</taxon>
        <taxon>Bacteroidales</taxon>
        <taxon>Muribaculaceae</taxon>
        <taxon>Muribaculum</taxon>
    </lineage>
</organism>
<dbReference type="GeneID" id="65535871"/>
<accession>A0A1B1S7R6</accession>
<evidence type="ECO:0000256" key="1">
    <source>
        <dbReference type="SAM" id="SignalP"/>
    </source>
</evidence>
<feature type="signal peptide" evidence="1">
    <location>
        <begin position="1"/>
        <end position="18"/>
    </location>
</feature>
<evidence type="ECO:0008006" key="4">
    <source>
        <dbReference type="Google" id="ProtNLM"/>
    </source>
</evidence>
<proteinExistence type="predicted"/>
<keyword evidence="3" id="KW-1185">Reference proteome</keyword>
<dbReference type="EMBL" id="CP015402">
    <property type="protein sequence ID" value="ANU62843.1"/>
    <property type="molecule type" value="Genomic_DNA"/>
</dbReference>